<evidence type="ECO:0000256" key="5">
    <source>
        <dbReference type="SAM" id="MobiDB-lite"/>
    </source>
</evidence>
<reference evidence="7 8" key="1">
    <citation type="journal article" date="2024" name="Proc. Natl. Acad. Sci. U.S.A.">
        <title>The genetic regulatory architecture and epigenomic basis for age-related changes in rattlesnake venom.</title>
        <authorList>
            <person name="Hogan M.P."/>
            <person name="Holding M.L."/>
            <person name="Nystrom G.S."/>
            <person name="Colston T.J."/>
            <person name="Bartlett D.A."/>
            <person name="Mason A.J."/>
            <person name="Ellsworth S.A."/>
            <person name="Rautsaw R.M."/>
            <person name="Lawrence K.C."/>
            <person name="Strickland J.L."/>
            <person name="He B."/>
            <person name="Fraser P."/>
            <person name="Margres M.J."/>
            <person name="Gilbert D.M."/>
            <person name="Gibbs H.L."/>
            <person name="Parkinson C.L."/>
            <person name="Rokyta D.R."/>
        </authorList>
    </citation>
    <scope>NUCLEOTIDE SEQUENCE [LARGE SCALE GENOMIC DNA]</scope>
    <source>
        <strain evidence="7">DRR0105</strain>
    </source>
</reference>
<dbReference type="GO" id="GO:0005739">
    <property type="term" value="C:mitochondrion"/>
    <property type="evidence" value="ECO:0007669"/>
    <property type="project" value="UniProtKB-SubCell"/>
</dbReference>
<feature type="region of interest" description="Disordered" evidence="5">
    <location>
        <begin position="38"/>
        <end position="118"/>
    </location>
</feature>
<proteinExistence type="inferred from homology"/>
<dbReference type="InterPro" id="IPR052405">
    <property type="entry name" value="Mito_Transl_Release_Factor"/>
</dbReference>
<keyword evidence="8" id="KW-1185">Reference proteome</keyword>
<organism evidence="7 8">
    <name type="scientific">Crotalus adamanteus</name>
    <name type="common">Eastern diamondback rattlesnake</name>
    <dbReference type="NCBI Taxonomy" id="8729"/>
    <lineage>
        <taxon>Eukaryota</taxon>
        <taxon>Metazoa</taxon>
        <taxon>Chordata</taxon>
        <taxon>Craniata</taxon>
        <taxon>Vertebrata</taxon>
        <taxon>Euteleostomi</taxon>
        <taxon>Lepidosauria</taxon>
        <taxon>Squamata</taxon>
        <taxon>Bifurcata</taxon>
        <taxon>Unidentata</taxon>
        <taxon>Episquamata</taxon>
        <taxon>Toxicofera</taxon>
        <taxon>Serpentes</taxon>
        <taxon>Colubroidea</taxon>
        <taxon>Viperidae</taxon>
        <taxon>Crotalinae</taxon>
        <taxon>Crotalus</taxon>
    </lineage>
</organism>
<accession>A0AAW1APS5</accession>
<comment type="similarity">
    <text evidence="2">Belongs to the prokaryotic/mitochondrial release factor family.</text>
</comment>
<evidence type="ECO:0000313" key="8">
    <source>
        <dbReference type="Proteomes" id="UP001474421"/>
    </source>
</evidence>
<evidence type="ECO:0000256" key="4">
    <source>
        <dbReference type="ARBA" id="ARBA00023128"/>
    </source>
</evidence>
<dbReference type="Pfam" id="PF00472">
    <property type="entry name" value="RF-1"/>
    <property type="match status" value="1"/>
</dbReference>
<comment type="subcellular location">
    <subcellularLocation>
        <location evidence="1">Mitochondrion</location>
    </subcellularLocation>
</comment>
<dbReference type="InterPro" id="IPR045853">
    <property type="entry name" value="Pep_chain_release_fac_I_sf"/>
</dbReference>
<gene>
    <name evidence="7" type="ORF">NXF25_018101</name>
</gene>
<dbReference type="SUPFAM" id="SSF75620">
    <property type="entry name" value="Release factor"/>
    <property type="match status" value="1"/>
</dbReference>
<dbReference type="Proteomes" id="UP001474421">
    <property type="component" value="Unassembled WGS sequence"/>
</dbReference>
<protein>
    <submittedName>
        <fullName evidence="7">Peptide chain release factor C12orf65 mitochondrial like</fullName>
    </submittedName>
</protein>
<dbReference type="Gene3D" id="3.30.160.20">
    <property type="match status" value="1"/>
</dbReference>
<dbReference type="AlphaFoldDB" id="A0AAW1APS5"/>
<feature type="compositionally biased region" description="Low complexity" evidence="5">
    <location>
        <begin position="96"/>
        <end position="107"/>
    </location>
</feature>
<keyword evidence="4" id="KW-0496">Mitochondrion</keyword>
<feature type="region of interest" description="Disordered" evidence="5">
    <location>
        <begin position="370"/>
        <end position="403"/>
    </location>
</feature>
<sequence length="403" mass="45444">MKWPTWHPALIYWLRARPFNEPHPSPLIGRGYSVNIQSGRGLDDPPVTREAGACREGETRSPLPPVRGSRPRSSRGVPASATLLTSPSAPRPSAPHPAGEGPAAGKKAGPRNVPSPPRLAVEIRRSGFKEKTPKARDAAAPIGYLPSRRATLLAREVGRWEQHRRRYWLVGKLSRLRRRVRNETGLQRSLSRIGSFGAQVRAWPSREKYLPIRRSLPSDLESNRVHFPLSLRPYLAIPRPQQPYKIYQRVSCEGNRSKHEGLPTQLLQLEKSPPFLGPYVLEAGKKSCSELLPLNEADLEEQFVRGFGPGGQATNKTNNCVVLKHLPSGIVVKCHQTRSLETNRSKAREILQEKVDVFYKGDSSAVLQAKRELHKKKEEKKREAKKNLERKRHLKEMQALEDK</sequence>
<evidence type="ECO:0000259" key="6">
    <source>
        <dbReference type="Pfam" id="PF00472"/>
    </source>
</evidence>
<evidence type="ECO:0000256" key="2">
    <source>
        <dbReference type="ARBA" id="ARBA00010835"/>
    </source>
</evidence>
<evidence type="ECO:0000256" key="3">
    <source>
        <dbReference type="ARBA" id="ARBA00022946"/>
    </source>
</evidence>
<evidence type="ECO:0000256" key="1">
    <source>
        <dbReference type="ARBA" id="ARBA00004173"/>
    </source>
</evidence>
<feature type="compositionally biased region" description="Basic and acidic residues" evidence="5">
    <location>
        <begin position="41"/>
        <end position="59"/>
    </location>
</feature>
<dbReference type="PANTHER" id="PTHR46203:SF1">
    <property type="entry name" value="MITOCHONDRIAL TRANSLATION RELEASE FACTOR IN RESCUE"/>
    <property type="match status" value="1"/>
</dbReference>
<name>A0AAW1APS5_CROAD</name>
<feature type="domain" description="Prokaryotic-type class I peptide chain release factors" evidence="6">
    <location>
        <begin position="294"/>
        <end position="387"/>
    </location>
</feature>
<dbReference type="GO" id="GO:0003747">
    <property type="term" value="F:translation release factor activity"/>
    <property type="evidence" value="ECO:0007669"/>
    <property type="project" value="InterPro"/>
</dbReference>
<dbReference type="PANTHER" id="PTHR46203">
    <property type="entry name" value="PROBABLE PEPTIDE CHAIN RELEASE FACTOR C12ORF65"/>
    <property type="match status" value="1"/>
</dbReference>
<comment type="caution">
    <text evidence="7">The sequence shown here is derived from an EMBL/GenBank/DDBJ whole genome shotgun (WGS) entry which is preliminary data.</text>
</comment>
<dbReference type="EMBL" id="JAOTOJ010000018">
    <property type="protein sequence ID" value="KAK9391712.1"/>
    <property type="molecule type" value="Genomic_DNA"/>
</dbReference>
<keyword evidence="3" id="KW-0809">Transit peptide</keyword>
<evidence type="ECO:0000313" key="7">
    <source>
        <dbReference type="EMBL" id="KAK9391712.1"/>
    </source>
</evidence>
<dbReference type="InterPro" id="IPR000352">
    <property type="entry name" value="Pep_chain_release_fac_I"/>
</dbReference>